<comment type="caution">
    <text evidence="1">The sequence shown here is derived from an EMBL/GenBank/DDBJ whole genome shotgun (WGS) entry which is preliminary data.</text>
</comment>
<proteinExistence type="predicted"/>
<reference evidence="1 2" key="1">
    <citation type="journal article" date="2019" name="Gigascience">
        <title>Whole-genome sequence of the oriental lung fluke Paragonimus westermani.</title>
        <authorList>
            <person name="Oey H."/>
            <person name="Zakrzewski M."/>
            <person name="Narain K."/>
            <person name="Devi K.R."/>
            <person name="Agatsuma T."/>
            <person name="Nawaratna S."/>
            <person name="Gobert G.N."/>
            <person name="Jones M.K."/>
            <person name="Ragan M.A."/>
            <person name="McManus D.P."/>
            <person name="Krause L."/>
        </authorList>
    </citation>
    <scope>NUCLEOTIDE SEQUENCE [LARGE SCALE GENOMIC DNA]</scope>
    <source>
        <strain evidence="1 2">IND2009</strain>
    </source>
</reference>
<dbReference type="SUPFAM" id="SSF48403">
    <property type="entry name" value="Ankyrin repeat"/>
    <property type="match status" value="1"/>
</dbReference>
<accession>A0A5J4NYR0</accession>
<evidence type="ECO:0000313" key="2">
    <source>
        <dbReference type="Proteomes" id="UP000324629"/>
    </source>
</evidence>
<dbReference type="InterPro" id="IPR036770">
    <property type="entry name" value="Ankyrin_rpt-contain_sf"/>
</dbReference>
<dbReference type="AlphaFoldDB" id="A0A5J4NYR0"/>
<sequence>MYKQCQRCLTGDDALRLKLYLIENLSVRFLSSLAYEAACHGSYQCLELIMKHQNFDAYFTIPADGSNLPLLHHTIRLGDLHACKLLLDHGVHPLVCAGFCEQSGSVDEEKDECEDAVRYSLHAASTSNRRNTIAVLLQTHLCECLHSCILSPNVALKLNALF</sequence>
<dbReference type="Gene3D" id="1.25.40.20">
    <property type="entry name" value="Ankyrin repeat-containing domain"/>
    <property type="match status" value="1"/>
</dbReference>
<evidence type="ECO:0000313" key="1">
    <source>
        <dbReference type="EMBL" id="KAA3680228.1"/>
    </source>
</evidence>
<name>A0A5J4NYR0_9TREM</name>
<organism evidence="1 2">
    <name type="scientific">Paragonimus westermani</name>
    <dbReference type="NCBI Taxonomy" id="34504"/>
    <lineage>
        <taxon>Eukaryota</taxon>
        <taxon>Metazoa</taxon>
        <taxon>Spiralia</taxon>
        <taxon>Lophotrochozoa</taxon>
        <taxon>Platyhelminthes</taxon>
        <taxon>Trematoda</taxon>
        <taxon>Digenea</taxon>
        <taxon>Plagiorchiida</taxon>
        <taxon>Troglotremata</taxon>
        <taxon>Troglotrematidae</taxon>
        <taxon>Paragonimus</taxon>
    </lineage>
</organism>
<dbReference type="Proteomes" id="UP000324629">
    <property type="component" value="Unassembled WGS sequence"/>
</dbReference>
<gene>
    <name evidence="1" type="ORF">DEA37_0009055</name>
</gene>
<protein>
    <submittedName>
        <fullName evidence="1">Uncharacterized protein</fullName>
    </submittedName>
</protein>
<dbReference type="EMBL" id="QNGE01000499">
    <property type="protein sequence ID" value="KAA3680228.1"/>
    <property type="molecule type" value="Genomic_DNA"/>
</dbReference>
<keyword evidence="2" id="KW-1185">Reference proteome</keyword>